<dbReference type="Proteomes" id="UP000597138">
    <property type="component" value="Unassembled WGS sequence"/>
</dbReference>
<evidence type="ECO:0000256" key="1">
    <source>
        <dbReference type="SAM" id="MobiDB-lite"/>
    </source>
</evidence>
<feature type="compositionally biased region" description="Basic residues" evidence="1">
    <location>
        <begin position="1"/>
        <end position="10"/>
    </location>
</feature>
<proteinExistence type="predicted"/>
<sequence length="66" mass="7137">MASAGRHRPIGRAVARTNGKRPTEGAQSKRTRAPPMQRVEDKDGYWLKSLRVAAEPAGMPACSSFA</sequence>
<comment type="caution">
    <text evidence="2">The sequence shown here is derived from an EMBL/GenBank/DDBJ whole genome shotgun (WGS) entry which is preliminary data.</text>
</comment>
<dbReference type="EMBL" id="BMEG01000001">
    <property type="protein sequence ID" value="GGD53050.1"/>
    <property type="molecule type" value="Genomic_DNA"/>
</dbReference>
<keyword evidence="3" id="KW-1185">Reference proteome</keyword>
<feature type="region of interest" description="Disordered" evidence="1">
    <location>
        <begin position="1"/>
        <end position="42"/>
    </location>
</feature>
<evidence type="ECO:0000313" key="3">
    <source>
        <dbReference type="Proteomes" id="UP000597138"/>
    </source>
</evidence>
<organism evidence="2 3">
    <name type="scientific">Caballeronia grimmiae</name>
    <dbReference type="NCBI Taxonomy" id="1071679"/>
    <lineage>
        <taxon>Bacteria</taxon>
        <taxon>Pseudomonadati</taxon>
        <taxon>Pseudomonadota</taxon>
        <taxon>Betaproteobacteria</taxon>
        <taxon>Burkholderiales</taxon>
        <taxon>Burkholderiaceae</taxon>
        <taxon>Caballeronia</taxon>
    </lineage>
</organism>
<name>A0ABQ1R256_9BURK</name>
<gene>
    <name evidence="2" type="ORF">GCM10010985_03440</name>
</gene>
<accession>A0ABQ1R256</accession>
<evidence type="ECO:0000313" key="2">
    <source>
        <dbReference type="EMBL" id="GGD53050.1"/>
    </source>
</evidence>
<reference evidence="3" key="1">
    <citation type="journal article" date="2019" name="Int. J. Syst. Evol. Microbiol.">
        <title>The Global Catalogue of Microorganisms (GCM) 10K type strain sequencing project: providing services to taxonomists for standard genome sequencing and annotation.</title>
        <authorList>
            <consortium name="The Broad Institute Genomics Platform"/>
            <consortium name="The Broad Institute Genome Sequencing Center for Infectious Disease"/>
            <person name="Wu L."/>
            <person name="Ma J."/>
        </authorList>
    </citation>
    <scope>NUCLEOTIDE SEQUENCE [LARGE SCALE GENOMIC DNA]</scope>
    <source>
        <strain evidence="3">CGMCC 1.11013</strain>
    </source>
</reference>
<protein>
    <submittedName>
        <fullName evidence="2">Uncharacterized protein</fullName>
    </submittedName>
</protein>